<evidence type="ECO:0000259" key="8">
    <source>
        <dbReference type="Pfam" id="PF01850"/>
    </source>
</evidence>
<dbReference type="Gene3D" id="3.40.50.1010">
    <property type="entry name" value="5'-nuclease"/>
    <property type="match status" value="1"/>
</dbReference>
<dbReference type="InterPro" id="IPR029060">
    <property type="entry name" value="PIN-like_dom_sf"/>
</dbReference>
<name>A0A317C7V9_9GAMM</name>
<dbReference type="GO" id="GO:0016787">
    <property type="term" value="F:hydrolase activity"/>
    <property type="evidence" value="ECO:0007669"/>
    <property type="project" value="UniProtKB-KW"/>
</dbReference>
<evidence type="ECO:0000256" key="5">
    <source>
        <dbReference type="ARBA" id="ARBA00022801"/>
    </source>
</evidence>
<accession>A0A317C7V9</accession>
<keyword evidence="5" id="KW-0378">Hydrolase</keyword>
<dbReference type="SUPFAM" id="SSF88723">
    <property type="entry name" value="PIN domain-like"/>
    <property type="match status" value="1"/>
</dbReference>
<feature type="domain" description="PIN" evidence="8">
    <location>
        <begin position="5"/>
        <end position="58"/>
    </location>
</feature>
<dbReference type="OrthoDB" id="9804823at2"/>
<proteinExistence type="inferred from homology"/>
<dbReference type="Proteomes" id="UP000245506">
    <property type="component" value="Unassembled WGS sequence"/>
</dbReference>
<comment type="similarity">
    <text evidence="7">Belongs to the PINc/VapC protein family.</text>
</comment>
<dbReference type="EMBL" id="QGKL01000039">
    <property type="protein sequence ID" value="PWQ94724.1"/>
    <property type="molecule type" value="Genomic_DNA"/>
</dbReference>
<evidence type="ECO:0000256" key="7">
    <source>
        <dbReference type="ARBA" id="ARBA00038093"/>
    </source>
</evidence>
<evidence type="ECO:0000313" key="10">
    <source>
        <dbReference type="Proteomes" id="UP000245506"/>
    </source>
</evidence>
<dbReference type="InterPro" id="IPR050556">
    <property type="entry name" value="Type_II_TA_system_RNase"/>
</dbReference>
<keyword evidence="10" id="KW-1185">Reference proteome</keyword>
<evidence type="ECO:0000256" key="6">
    <source>
        <dbReference type="ARBA" id="ARBA00022842"/>
    </source>
</evidence>
<dbReference type="PANTHER" id="PTHR33653:SF1">
    <property type="entry name" value="RIBONUCLEASE VAPC2"/>
    <property type="match status" value="1"/>
</dbReference>
<dbReference type="InterPro" id="IPR002716">
    <property type="entry name" value="PIN_dom"/>
</dbReference>
<dbReference type="AlphaFoldDB" id="A0A317C7V9"/>
<protein>
    <submittedName>
        <fullName evidence="9">PIN domain-containing protein</fullName>
    </submittedName>
</protein>
<dbReference type="Pfam" id="PF01850">
    <property type="entry name" value="PIN"/>
    <property type="match status" value="1"/>
</dbReference>
<organism evidence="9 10">
    <name type="scientific">Leucothrix arctica</name>
    <dbReference type="NCBI Taxonomy" id="1481894"/>
    <lineage>
        <taxon>Bacteria</taxon>
        <taxon>Pseudomonadati</taxon>
        <taxon>Pseudomonadota</taxon>
        <taxon>Gammaproteobacteria</taxon>
        <taxon>Thiotrichales</taxon>
        <taxon>Thiotrichaceae</taxon>
        <taxon>Leucothrix</taxon>
    </lineage>
</organism>
<dbReference type="GO" id="GO:0004518">
    <property type="term" value="F:nuclease activity"/>
    <property type="evidence" value="ECO:0007669"/>
    <property type="project" value="UniProtKB-KW"/>
</dbReference>
<dbReference type="GO" id="GO:0046872">
    <property type="term" value="F:metal ion binding"/>
    <property type="evidence" value="ECO:0007669"/>
    <property type="project" value="UniProtKB-KW"/>
</dbReference>
<evidence type="ECO:0000256" key="2">
    <source>
        <dbReference type="ARBA" id="ARBA00022649"/>
    </source>
</evidence>
<comment type="cofactor">
    <cofactor evidence="1">
        <name>Mg(2+)</name>
        <dbReference type="ChEBI" id="CHEBI:18420"/>
    </cofactor>
</comment>
<dbReference type="RefSeq" id="WP_109824405.1">
    <property type="nucleotide sequence ID" value="NZ_QGKL01000039.1"/>
</dbReference>
<gene>
    <name evidence="9" type="ORF">DKT75_15670</name>
</gene>
<evidence type="ECO:0000256" key="4">
    <source>
        <dbReference type="ARBA" id="ARBA00022723"/>
    </source>
</evidence>
<dbReference type="PANTHER" id="PTHR33653">
    <property type="entry name" value="RIBONUCLEASE VAPC2"/>
    <property type="match status" value="1"/>
</dbReference>
<evidence type="ECO:0000256" key="1">
    <source>
        <dbReference type="ARBA" id="ARBA00001946"/>
    </source>
</evidence>
<keyword evidence="4" id="KW-0479">Metal-binding</keyword>
<sequence length="74" mass="8055">MMLGDYCEVLPVTDKIARYAGEIRGNLQAQGQPRTQADMIIAATAAVHNLTLVTRNEKDFLSCGVTVINPFSTD</sequence>
<keyword evidence="3" id="KW-0540">Nuclease</keyword>
<keyword evidence="2" id="KW-1277">Toxin-antitoxin system</keyword>
<comment type="caution">
    <text evidence="9">The sequence shown here is derived from an EMBL/GenBank/DDBJ whole genome shotgun (WGS) entry which is preliminary data.</text>
</comment>
<evidence type="ECO:0000313" key="9">
    <source>
        <dbReference type="EMBL" id="PWQ94724.1"/>
    </source>
</evidence>
<evidence type="ECO:0000256" key="3">
    <source>
        <dbReference type="ARBA" id="ARBA00022722"/>
    </source>
</evidence>
<reference evidence="9 10" key="1">
    <citation type="submission" date="2018-05" db="EMBL/GenBank/DDBJ databases">
        <title>Leucothrix arctica sp. nov., isolated from Arctic seawater.</title>
        <authorList>
            <person name="Choi A."/>
            <person name="Baek K."/>
        </authorList>
    </citation>
    <scope>NUCLEOTIDE SEQUENCE [LARGE SCALE GENOMIC DNA]</scope>
    <source>
        <strain evidence="9 10">IMCC9719</strain>
    </source>
</reference>
<keyword evidence="6" id="KW-0460">Magnesium</keyword>